<dbReference type="AlphaFoldDB" id="A0A835YGP5"/>
<evidence type="ECO:0000313" key="5">
    <source>
        <dbReference type="EMBL" id="KAG5175037.1"/>
    </source>
</evidence>
<dbReference type="InterPro" id="IPR008811">
    <property type="entry name" value="Glycosyl_hydrolases_36"/>
</dbReference>
<dbReference type="GO" id="GO:0047274">
    <property type="term" value="F:galactinol-sucrose galactosyltransferase activity"/>
    <property type="evidence" value="ECO:0007669"/>
    <property type="project" value="UniProtKB-EC"/>
</dbReference>
<keyword evidence="3" id="KW-0119">Carbohydrate metabolism</keyword>
<proteinExistence type="inferred from homology"/>
<evidence type="ECO:0000256" key="1">
    <source>
        <dbReference type="ARBA" id="ARBA00007240"/>
    </source>
</evidence>
<dbReference type="Proteomes" id="UP000664859">
    <property type="component" value="Unassembled WGS sequence"/>
</dbReference>
<comment type="similarity">
    <text evidence="1">Belongs to the glycosyl hydrolases 36 family.</text>
</comment>
<dbReference type="Gene3D" id="3.20.20.70">
    <property type="entry name" value="Aldolase class I"/>
    <property type="match status" value="1"/>
</dbReference>
<dbReference type="SUPFAM" id="SSF51445">
    <property type="entry name" value="(Trans)glycosidases"/>
    <property type="match status" value="2"/>
</dbReference>
<organism evidence="5 6">
    <name type="scientific">Tribonema minus</name>
    <dbReference type="NCBI Taxonomy" id="303371"/>
    <lineage>
        <taxon>Eukaryota</taxon>
        <taxon>Sar</taxon>
        <taxon>Stramenopiles</taxon>
        <taxon>Ochrophyta</taxon>
        <taxon>PX clade</taxon>
        <taxon>Xanthophyceae</taxon>
        <taxon>Tribonematales</taxon>
        <taxon>Tribonemataceae</taxon>
        <taxon>Tribonema</taxon>
    </lineage>
</organism>
<evidence type="ECO:0000256" key="3">
    <source>
        <dbReference type="ARBA" id="ARBA00023277"/>
    </source>
</evidence>
<evidence type="ECO:0000313" key="6">
    <source>
        <dbReference type="Proteomes" id="UP000664859"/>
    </source>
</evidence>
<dbReference type="PANTHER" id="PTHR31268">
    <property type="match status" value="1"/>
</dbReference>
<reference evidence="5" key="1">
    <citation type="submission" date="2021-02" db="EMBL/GenBank/DDBJ databases">
        <title>First Annotated Genome of the Yellow-green Alga Tribonema minus.</title>
        <authorList>
            <person name="Mahan K.M."/>
        </authorList>
    </citation>
    <scope>NUCLEOTIDE SEQUENCE</scope>
    <source>
        <strain evidence="5">UTEX B ZZ1240</strain>
    </source>
</reference>
<protein>
    <recommendedName>
        <fullName evidence="2">galactinol--sucrose galactosyltransferase</fullName>
        <ecNumber evidence="2">2.4.1.82</ecNumber>
    </recommendedName>
</protein>
<comment type="catalytic activity">
    <reaction evidence="4">
        <text>alpha-D-galactosyl-(1-&gt;3)-1D-myo-inositol + sucrose = raffinose + myo-inositol</text>
        <dbReference type="Rhea" id="RHEA:20161"/>
        <dbReference type="ChEBI" id="CHEBI:16634"/>
        <dbReference type="ChEBI" id="CHEBI:17268"/>
        <dbReference type="ChEBI" id="CHEBI:17505"/>
        <dbReference type="ChEBI" id="CHEBI:17992"/>
        <dbReference type="EC" id="2.4.1.82"/>
    </reaction>
</comment>
<comment type="caution">
    <text evidence="5">The sequence shown here is derived from an EMBL/GenBank/DDBJ whole genome shotgun (WGS) entry which is preliminary data.</text>
</comment>
<accession>A0A835YGP5</accession>
<keyword evidence="6" id="KW-1185">Reference proteome</keyword>
<dbReference type="Pfam" id="PF05691">
    <property type="entry name" value="Raffinose_syn"/>
    <property type="match status" value="5"/>
</dbReference>
<sequence length="1144" mass="124660">MDGRTCLRPQQLPPQREDDGGVRIQLGAYRAEPFQETTFPAQALYALQQLQSDEEVAFGAAFISLRRTEGTGGTCRWRLGRLNATRVVALHRCGTGGTCRWRLGRLNATRVWAATYRWCLGELNAMRVVALHRCLNATRVIALHRCAVSATLYFNIDLKGTGAQKKGVGGAAGGSGGSNAALVVTLHKFKLWWMKPTHGRRGSDVPPETQLLLSEMPPDPETGRRLYSLFIPLLDGPAKCSLFIPLLGGPAKCRYVGIIAQDNDIEGRCLDSLFIPLLNGPAKCSMKGLPDQHLQLLAETGCSKTPVPSSDFVGLFVAVHDDPYELLAKSFKLVQKRMASQVKGGALGGLIRDAEHALYKMKRHEVVKRVPDRSAPDMCNYLGWCTWDSFYTAVDSDKVFEGLSSLEAAGVKPRWLVLDDGERYFKVFKGLSSLEAAGVKPRWLVLDDGWQSTSNIKAKNGEQWMQEALLVMPSVCSQSSTRRSATDAVALAAGACSGHDHLTSLVANSKFRNEKHGLDLRDTVQKAKTEHDIKYFLVWHAIAGYWAGVDMDAPDLFKFRPQRARLTAPLDIVAVDPDMKMFFRVCKFLNKRFGVVPPEHIRAFYDEYHRYLRENGVDGVKVDAQSLLNFVGYNNGGSVEMSRAYHYALSKSVTRHFPDGDTARGSGRGGRIIHCMCHDNEILLTLPSCYARRPLIRGSDDFYPRDEASHGSHLYSNAFNALLIGHCGLQAKALDGFTHHALAGLRDWDMFQTTLGPVSWMHAASRAISGGPVYISDRPGAHDTDILKRIVLEAQRAHDTDMLKRIVLEVRQPRFSACVRSAHDADILKRTVLEDGGILRPVQNAMPAARTLFDNPQTQGGGLLTLWNENPAPGHGVLGAFNIRGSAWNQQRRAYAFNSASPDRAREEIRGSLSPRDCNVLIKQTRRPRHDHPLKTPHAHATPAVMEAAAAEAAAAAAAADENEIFAMYLHRRGKLLLLRLSDEVPIALGASQFELAAIARVTTLPGKAGVRWASVGLADMFNAGGAVLAERSSAAQNGAATTLSIDLKGAGRFLAHCSVRPTSVTLDGEELAFTHGPAVARPYSAAAAAAAAAARAKYAEAGGGDDVAPPPPGVPALEVEVPAGYAGTARRLQVMWSTAAPRQ</sequence>
<dbReference type="InterPro" id="IPR013785">
    <property type="entry name" value="Aldolase_TIM"/>
</dbReference>
<gene>
    <name evidence="5" type="ORF">JKP88DRAFT_351679</name>
</gene>
<evidence type="ECO:0000256" key="4">
    <source>
        <dbReference type="ARBA" id="ARBA00049426"/>
    </source>
</evidence>
<dbReference type="EC" id="2.4.1.82" evidence="2"/>
<name>A0A835YGP5_9STRA</name>
<dbReference type="InterPro" id="IPR017853">
    <property type="entry name" value="GH"/>
</dbReference>
<dbReference type="EMBL" id="JAFCMP010000555">
    <property type="protein sequence ID" value="KAG5175037.1"/>
    <property type="molecule type" value="Genomic_DNA"/>
</dbReference>
<dbReference type="OrthoDB" id="203357at2759"/>
<evidence type="ECO:0000256" key="2">
    <source>
        <dbReference type="ARBA" id="ARBA00012708"/>
    </source>
</evidence>
<dbReference type="PANTHER" id="PTHR31268:SF32">
    <property type="entry name" value="GALACTINOL--SUCROSE GALACTOSYLTRANSFERASE 2-RELATED"/>
    <property type="match status" value="1"/>
</dbReference>